<feature type="chain" id="PRO_5046046876" description="Ricin B lectin domain-containing protein" evidence="1">
    <location>
        <begin position="28"/>
        <end position="153"/>
    </location>
</feature>
<dbReference type="InterPro" id="IPR035992">
    <property type="entry name" value="Ricin_B-like_lectins"/>
</dbReference>
<keyword evidence="1" id="KW-0732">Signal</keyword>
<comment type="caution">
    <text evidence="3">The sequence shown here is derived from an EMBL/GenBank/DDBJ whole genome shotgun (WGS) entry which is preliminary data.</text>
</comment>
<gene>
    <name evidence="3" type="ORF">ACFQZM_12145</name>
</gene>
<dbReference type="Proteomes" id="UP001597063">
    <property type="component" value="Unassembled WGS sequence"/>
</dbReference>
<evidence type="ECO:0000256" key="1">
    <source>
        <dbReference type="SAM" id="SignalP"/>
    </source>
</evidence>
<evidence type="ECO:0000259" key="2">
    <source>
        <dbReference type="SMART" id="SM00458"/>
    </source>
</evidence>
<feature type="signal peptide" evidence="1">
    <location>
        <begin position="1"/>
        <end position="27"/>
    </location>
</feature>
<dbReference type="EMBL" id="JBHTGP010000006">
    <property type="protein sequence ID" value="MFD0685251.1"/>
    <property type="molecule type" value="Genomic_DNA"/>
</dbReference>
<evidence type="ECO:0000313" key="3">
    <source>
        <dbReference type="EMBL" id="MFD0685251.1"/>
    </source>
</evidence>
<dbReference type="PROSITE" id="PS50231">
    <property type="entry name" value="RICIN_B_LECTIN"/>
    <property type="match status" value="1"/>
</dbReference>
<evidence type="ECO:0000313" key="4">
    <source>
        <dbReference type="Proteomes" id="UP001597063"/>
    </source>
</evidence>
<sequence>MRIATAASAVVLASSVAVIGGATSASAQTIGPHKMVQYSSKKCLTSAQNGAITLKKCGSSKSQKWKLTSKKMDHIRTAWLVKNQATGLCLWSDGKGKVRGVKCNSKANTQRWLPTQMTAWMNWTSTRFLDTKNGTPVTQKYDNRKRSQLWNLK</sequence>
<organism evidence="3 4">
    <name type="scientific">Actinomadura fibrosa</name>
    <dbReference type="NCBI Taxonomy" id="111802"/>
    <lineage>
        <taxon>Bacteria</taxon>
        <taxon>Bacillati</taxon>
        <taxon>Actinomycetota</taxon>
        <taxon>Actinomycetes</taxon>
        <taxon>Streptosporangiales</taxon>
        <taxon>Thermomonosporaceae</taxon>
        <taxon>Actinomadura</taxon>
    </lineage>
</organism>
<dbReference type="SUPFAM" id="SSF50370">
    <property type="entry name" value="Ricin B-like lectins"/>
    <property type="match status" value="1"/>
</dbReference>
<name>A0ABW2XFL6_9ACTN</name>
<dbReference type="SMART" id="SM00458">
    <property type="entry name" value="RICIN"/>
    <property type="match status" value="1"/>
</dbReference>
<dbReference type="Gene3D" id="2.80.10.50">
    <property type="match status" value="1"/>
</dbReference>
<feature type="domain" description="Ricin B lectin" evidence="2">
    <location>
        <begin position="32"/>
        <end position="153"/>
    </location>
</feature>
<dbReference type="CDD" id="cd23415">
    <property type="entry name" value="beta-trefoil_Ricin_AH"/>
    <property type="match status" value="1"/>
</dbReference>
<proteinExistence type="predicted"/>
<dbReference type="RefSeq" id="WP_131763716.1">
    <property type="nucleotide sequence ID" value="NZ_CAACUY010000387.1"/>
</dbReference>
<accession>A0ABW2XFL6</accession>
<dbReference type="InterPro" id="IPR000772">
    <property type="entry name" value="Ricin_B_lectin"/>
</dbReference>
<reference evidence="4" key="1">
    <citation type="journal article" date="2019" name="Int. J. Syst. Evol. Microbiol.">
        <title>The Global Catalogue of Microorganisms (GCM) 10K type strain sequencing project: providing services to taxonomists for standard genome sequencing and annotation.</title>
        <authorList>
            <consortium name="The Broad Institute Genomics Platform"/>
            <consortium name="The Broad Institute Genome Sequencing Center for Infectious Disease"/>
            <person name="Wu L."/>
            <person name="Ma J."/>
        </authorList>
    </citation>
    <scope>NUCLEOTIDE SEQUENCE [LARGE SCALE GENOMIC DNA]</scope>
    <source>
        <strain evidence="4">JCM 9371</strain>
    </source>
</reference>
<keyword evidence="4" id="KW-1185">Reference proteome</keyword>
<protein>
    <recommendedName>
        <fullName evidence="2">Ricin B lectin domain-containing protein</fullName>
    </recommendedName>
</protein>